<gene>
    <name evidence="1" type="ORF">Z517_04811</name>
</gene>
<dbReference type="RefSeq" id="XP_013285593.1">
    <property type="nucleotide sequence ID" value="XM_013430139.1"/>
</dbReference>
<dbReference type="OrthoDB" id="10485101at2759"/>
<dbReference type="GeneID" id="25304301"/>
<proteinExistence type="predicted"/>
<dbReference type="EMBL" id="KN846971">
    <property type="protein sequence ID" value="KIW81785.1"/>
    <property type="molecule type" value="Genomic_DNA"/>
</dbReference>
<evidence type="ECO:0000313" key="2">
    <source>
        <dbReference type="Proteomes" id="UP000053029"/>
    </source>
</evidence>
<sequence length="117" mass="13051">MQSAAVCTTSIRLIHASDMVSEVILRPRRQFWLDSPVQTIQRRGVRTKHRHHRHLTPSPRVVVHGTILGTLAVAILQHLAAGDNVGFFHPESYFPETTAKAFRAFSSLDVPDETGNS</sequence>
<dbReference type="VEuPathDB" id="FungiDB:Z517_04811"/>
<accession>A0A0D2GT91</accession>
<reference evidence="1 2" key="1">
    <citation type="submission" date="2015-01" db="EMBL/GenBank/DDBJ databases">
        <title>The Genome Sequence of Fonsecaea pedrosoi CBS 271.37.</title>
        <authorList>
            <consortium name="The Broad Institute Genomics Platform"/>
            <person name="Cuomo C."/>
            <person name="de Hoog S."/>
            <person name="Gorbushina A."/>
            <person name="Stielow B."/>
            <person name="Teixiera M."/>
            <person name="Abouelleil A."/>
            <person name="Chapman S.B."/>
            <person name="Priest M."/>
            <person name="Young S.K."/>
            <person name="Wortman J."/>
            <person name="Nusbaum C."/>
            <person name="Birren B."/>
        </authorList>
    </citation>
    <scope>NUCLEOTIDE SEQUENCE [LARGE SCALE GENOMIC DNA]</scope>
    <source>
        <strain evidence="1 2">CBS 271.37</strain>
    </source>
</reference>
<dbReference type="HOGENOM" id="CLU_2084889_0_0_1"/>
<evidence type="ECO:0000313" key="1">
    <source>
        <dbReference type="EMBL" id="KIW81785.1"/>
    </source>
</evidence>
<dbReference type="AlphaFoldDB" id="A0A0D2GT91"/>
<dbReference type="Proteomes" id="UP000053029">
    <property type="component" value="Unassembled WGS sequence"/>
</dbReference>
<name>A0A0D2GT91_9EURO</name>
<protein>
    <submittedName>
        <fullName evidence="1">Uncharacterized protein</fullName>
    </submittedName>
</protein>
<keyword evidence="2" id="KW-1185">Reference proteome</keyword>
<organism evidence="1 2">
    <name type="scientific">Fonsecaea pedrosoi CBS 271.37</name>
    <dbReference type="NCBI Taxonomy" id="1442368"/>
    <lineage>
        <taxon>Eukaryota</taxon>
        <taxon>Fungi</taxon>
        <taxon>Dikarya</taxon>
        <taxon>Ascomycota</taxon>
        <taxon>Pezizomycotina</taxon>
        <taxon>Eurotiomycetes</taxon>
        <taxon>Chaetothyriomycetidae</taxon>
        <taxon>Chaetothyriales</taxon>
        <taxon>Herpotrichiellaceae</taxon>
        <taxon>Fonsecaea</taxon>
    </lineage>
</organism>